<protein>
    <recommendedName>
        <fullName evidence="2">Potassium channel domain-containing protein</fullName>
    </recommendedName>
</protein>
<keyword evidence="1" id="KW-1133">Transmembrane helix</keyword>
<accession>A0ABP3GE36</accession>
<organism evidence="3 4">
    <name type="scientific">Bacillus carboniphilus</name>
    <dbReference type="NCBI Taxonomy" id="86663"/>
    <lineage>
        <taxon>Bacteria</taxon>
        <taxon>Bacillati</taxon>
        <taxon>Bacillota</taxon>
        <taxon>Bacilli</taxon>
        <taxon>Bacillales</taxon>
        <taxon>Bacillaceae</taxon>
        <taxon>Bacillus</taxon>
    </lineage>
</organism>
<dbReference type="RefSeq" id="WP_343801863.1">
    <property type="nucleotide sequence ID" value="NZ_BAAADJ010000060.1"/>
</dbReference>
<dbReference type="EMBL" id="BAAADJ010000060">
    <property type="protein sequence ID" value="GAA0341478.1"/>
    <property type="molecule type" value="Genomic_DNA"/>
</dbReference>
<dbReference type="InterPro" id="IPR013099">
    <property type="entry name" value="K_chnl_dom"/>
</dbReference>
<feature type="transmembrane region" description="Helical" evidence="1">
    <location>
        <begin position="73"/>
        <end position="92"/>
    </location>
</feature>
<dbReference type="Proteomes" id="UP001500782">
    <property type="component" value="Unassembled WGS sequence"/>
</dbReference>
<feature type="transmembrane region" description="Helical" evidence="1">
    <location>
        <begin position="104"/>
        <end position="125"/>
    </location>
</feature>
<proteinExistence type="predicted"/>
<evidence type="ECO:0000313" key="4">
    <source>
        <dbReference type="Proteomes" id="UP001500782"/>
    </source>
</evidence>
<name>A0ABP3GE36_9BACI</name>
<reference evidence="4" key="1">
    <citation type="journal article" date="2019" name="Int. J. Syst. Evol. Microbiol.">
        <title>The Global Catalogue of Microorganisms (GCM) 10K type strain sequencing project: providing services to taxonomists for standard genome sequencing and annotation.</title>
        <authorList>
            <consortium name="The Broad Institute Genomics Platform"/>
            <consortium name="The Broad Institute Genome Sequencing Center for Infectious Disease"/>
            <person name="Wu L."/>
            <person name="Ma J."/>
        </authorList>
    </citation>
    <scope>NUCLEOTIDE SEQUENCE [LARGE SCALE GENOMIC DNA]</scope>
    <source>
        <strain evidence="4">JCM 9731</strain>
    </source>
</reference>
<keyword evidence="1" id="KW-0472">Membrane</keyword>
<feature type="transmembrane region" description="Helical" evidence="1">
    <location>
        <begin position="34"/>
        <end position="61"/>
    </location>
</feature>
<feature type="domain" description="Potassium channel" evidence="2">
    <location>
        <begin position="53"/>
        <end position="124"/>
    </location>
</feature>
<evidence type="ECO:0000256" key="1">
    <source>
        <dbReference type="SAM" id="Phobius"/>
    </source>
</evidence>
<dbReference type="SUPFAM" id="SSF81324">
    <property type="entry name" value="Voltage-gated potassium channels"/>
    <property type="match status" value="1"/>
</dbReference>
<sequence>MLIILLVIILFILSLSLGGVWTDDHTRRPTISEHVLYFASLYATVLIGFALLYLVLTINGMAVIQSLADSKNYLTMLTDSLYVSAMTLFTVGYGDFVPTGIGKWIAISEAFIGYLIPTSFVLKVVMEEGLKNK</sequence>
<gene>
    <name evidence="3" type="ORF">GCM10008967_34790</name>
</gene>
<evidence type="ECO:0000259" key="2">
    <source>
        <dbReference type="Pfam" id="PF07885"/>
    </source>
</evidence>
<evidence type="ECO:0000313" key="3">
    <source>
        <dbReference type="EMBL" id="GAA0341478.1"/>
    </source>
</evidence>
<keyword evidence="4" id="KW-1185">Reference proteome</keyword>
<keyword evidence="1" id="KW-0812">Transmembrane</keyword>
<dbReference type="Pfam" id="PF07885">
    <property type="entry name" value="Ion_trans_2"/>
    <property type="match status" value="1"/>
</dbReference>
<dbReference type="Gene3D" id="1.10.287.70">
    <property type="match status" value="1"/>
</dbReference>
<comment type="caution">
    <text evidence="3">The sequence shown here is derived from an EMBL/GenBank/DDBJ whole genome shotgun (WGS) entry which is preliminary data.</text>
</comment>